<evidence type="ECO:0000256" key="5">
    <source>
        <dbReference type="SAM" id="MobiDB-lite"/>
    </source>
</evidence>
<keyword evidence="3 4" id="KW-0326">Glycosidase</keyword>
<keyword evidence="7" id="KW-1185">Reference proteome</keyword>
<dbReference type="Gene3D" id="2.115.10.20">
    <property type="entry name" value="Glycosyl hydrolase domain, family 43"/>
    <property type="match status" value="1"/>
</dbReference>
<gene>
    <name evidence="6" type="ORF">GCM10009819_34170</name>
</gene>
<evidence type="ECO:0000313" key="6">
    <source>
        <dbReference type="EMBL" id="GAA2044359.1"/>
    </source>
</evidence>
<reference evidence="6 7" key="1">
    <citation type="journal article" date="2019" name="Int. J. Syst. Evol. Microbiol.">
        <title>The Global Catalogue of Microorganisms (GCM) 10K type strain sequencing project: providing services to taxonomists for standard genome sequencing and annotation.</title>
        <authorList>
            <consortium name="The Broad Institute Genomics Platform"/>
            <consortium name="The Broad Institute Genome Sequencing Center for Infectious Disease"/>
            <person name="Wu L."/>
            <person name="Ma J."/>
        </authorList>
    </citation>
    <scope>NUCLEOTIDE SEQUENCE [LARGE SCALE GENOMIC DNA]</scope>
    <source>
        <strain evidence="6 7">JCM 15672</strain>
    </source>
</reference>
<evidence type="ECO:0000313" key="7">
    <source>
        <dbReference type="Proteomes" id="UP001501196"/>
    </source>
</evidence>
<dbReference type="EMBL" id="BAAAPW010000006">
    <property type="protein sequence ID" value="GAA2044359.1"/>
    <property type="molecule type" value="Genomic_DNA"/>
</dbReference>
<protein>
    <submittedName>
        <fullName evidence="6">Family 43 glycosylhydrolase</fullName>
    </submittedName>
</protein>
<evidence type="ECO:0000256" key="3">
    <source>
        <dbReference type="ARBA" id="ARBA00023295"/>
    </source>
</evidence>
<keyword evidence="2 4" id="KW-0378">Hydrolase</keyword>
<evidence type="ECO:0000256" key="2">
    <source>
        <dbReference type="ARBA" id="ARBA00022801"/>
    </source>
</evidence>
<comment type="similarity">
    <text evidence="1 4">Belongs to the glycosyl hydrolase 43 family.</text>
</comment>
<dbReference type="InterPro" id="IPR006710">
    <property type="entry name" value="Glyco_hydro_43"/>
</dbReference>
<comment type="caution">
    <text evidence="6">The sequence shown here is derived from an EMBL/GenBank/DDBJ whole genome shotgun (WGS) entry which is preliminary data.</text>
</comment>
<dbReference type="RefSeq" id="WP_344377667.1">
    <property type="nucleotide sequence ID" value="NZ_BAAAPW010000006.1"/>
</dbReference>
<evidence type="ECO:0000256" key="1">
    <source>
        <dbReference type="ARBA" id="ARBA00009865"/>
    </source>
</evidence>
<feature type="compositionally biased region" description="Low complexity" evidence="5">
    <location>
        <begin position="1"/>
        <end position="14"/>
    </location>
</feature>
<dbReference type="Pfam" id="PF04616">
    <property type="entry name" value="Glyco_hydro_43"/>
    <property type="match status" value="1"/>
</dbReference>
<dbReference type="Proteomes" id="UP001501196">
    <property type="component" value="Unassembled WGS sequence"/>
</dbReference>
<name>A0ABN2UWQ3_9MICO</name>
<dbReference type="CDD" id="cd08984">
    <property type="entry name" value="GH43-like"/>
    <property type="match status" value="1"/>
</dbReference>
<dbReference type="InterPro" id="IPR023296">
    <property type="entry name" value="Glyco_hydro_beta-prop_sf"/>
</dbReference>
<sequence>MTAAAASVGAADRAGPGVRLPDDEALFHDPVHDGATDPTVTRHHLTGEWWMHYTQRRASVDEPGVAWVHGSRIGVARSADGVAWRYAGTLDDLRPGGAGAGSDRVETHWAPEVVFDGERYRMYLTVIDGIPDRWEGHPRRIVEYVSEDLERWRAVGDLRLSSDRVIDACVARCPDGRWRMWFKDEADGSTTWVASSPDLAHDSWRVEGRAIAGRPHEGPNVFELGGWWWMLVDEWRGMGVHRSDDAIHWTRQGGPDDVILGAPGRRRGDGTFGRHGDVVVEGDRATLVYFTHPHWDGSELGADAGSDATSADAAAARRSAIFAAPLVVRDGVLECDRNGPVHLGPITH</sequence>
<proteinExistence type="inferred from homology"/>
<feature type="region of interest" description="Disordered" evidence="5">
    <location>
        <begin position="1"/>
        <end position="20"/>
    </location>
</feature>
<dbReference type="SUPFAM" id="SSF75005">
    <property type="entry name" value="Arabinanase/levansucrase/invertase"/>
    <property type="match status" value="1"/>
</dbReference>
<evidence type="ECO:0000256" key="4">
    <source>
        <dbReference type="RuleBase" id="RU361187"/>
    </source>
</evidence>
<accession>A0ABN2UWQ3</accession>
<organism evidence="6 7">
    <name type="scientific">Agromyces tropicus</name>
    <dbReference type="NCBI Taxonomy" id="555371"/>
    <lineage>
        <taxon>Bacteria</taxon>
        <taxon>Bacillati</taxon>
        <taxon>Actinomycetota</taxon>
        <taxon>Actinomycetes</taxon>
        <taxon>Micrococcales</taxon>
        <taxon>Microbacteriaceae</taxon>
        <taxon>Agromyces</taxon>
    </lineage>
</organism>